<dbReference type="InterPro" id="IPR039315">
    <property type="entry name" value="CheW"/>
</dbReference>
<dbReference type="Gene3D" id="2.40.50.180">
    <property type="entry name" value="CheA-289, Domain 4"/>
    <property type="match status" value="1"/>
</dbReference>
<dbReference type="EMBL" id="PSYR01000001">
    <property type="protein sequence ID" value="RCN58653.1"/>
    <property type="molecule type" value="Genomic_DNA"/>
</dbReference>
<organism evidence="1 2">
    <name type="scientific">Acidiferrobacter thiooxydans</name>
    <dbReference type="NCBI Taxonomy" id="163359"/>
    <lineage>
        <taxon>Bacteria</taxon>
        <taxon>Pseudomonadati</taxon>
        <taxon>Pseudomonadota</taxon>
        <taxon>Gammaproteobacteria</taxon>
        <taxon>Acidiferrobacterales</taxon>
        <taxon>Acidiferrobacteraceae</taxon>
        <taxon>Acidiferrobacter</taxon>
    </lineage>
</organism>
<proteinExistence type="predicted"/>
<dbReference type="OrthoDB" id="5298045at2"/>
<dbReference type="Pfam" id="PF01584">
    <property type="entry name" value="CheW"/>
    <property type="match status" value="1"/>
</dbReference>
<keyword evidence="2" id="KW-1185">Reference proteome</keyword>
<dbReference type="InterPro" id="IPR002545">
    <property type="entry name" value="CheW-lke_dom"/>
</dbReference>
<evidence type="ECO:0000313" key="1">
    <source>
        <dbReference type="EMBL" id="RCN58653.1"/>
    </source>
</evidence>
<dbReference type="STRING" id="163359.A9R16_02070"/>
<reference evidence="1 2" key="1">
    <citation type="submission" date="2018-02" db="EMBL/GenBank/DDBJ databases">
        <title>Insights into the biology of acidophilic members of the Acidiferrobacteraceae family derived from comparative genomic analyses.</title>
        <authorList>
            <person name="Issotta F."/>
            <person name="Thyssen C."/>
            <person name="Mena C."/>
            <person name="Moya A."/>
            <person name="Bellenberg S."/>
            <person name="Sproer C."/>
            <person name="Covarrubias P.C."/>
            <person name="Sand W."/>
            <person name="Quatrini R."/>
            <person name="Vera M."/>
        </authorList>
    </citation>
    <scope>NUCLEOTIDE SEQUENCE [LARGE SCALE GENOMIC DNA]</scope>
    <source>
        <strain evidence="2">m-1</strain>
    </source>
</reference>
<dbReference type="AlphaFoldDB" id="A0A1C2FZ47"/>
<dbReference type="SMART" id="SM00260">
    <property type="entry name" value="CheW"/>
    <property type="match status" value="1"/>
</dbReference>
<dbReference type="GO" id="GO:0005829">
    <property type="term" value="C:cytosol"/>
    <property type="evidence" value="ECO:0007669"/>
    <property type="project" value="TreeGrafter"/>
</dbReference>
<dbReference type="PANTHER" id="PTHR22617:SF43">
    <property type="entry name" value="PROTEIN PILI"/>
    <property type="match status" value="1"/>
</dbReference>
<dbReference type="PANTHER" id="PTHR22617">
    <property type="entry name" value="CHEMOTAXIS SENSOR HISTIDINE KINASE-RELATED"/>
    <property type="match status" value="1"/>
</dbReference>
<dbReference type="SUPFAM" id="SSF50341">
    <property type="entry name" value="CheW-like"/>
    <property type="match status" value="1"/>
</dbReference>
<accession>A0A1C2FZ47</accession>
<comment type="caution">
    <text evidence="1">The sequence shown here is derived from an EMBL/GenBank/DDBJ whole genome shotgun (WGS) entry which is preliminary data.</text>
</comment>
<name>A0A1C2FZ47_9GAMM</name>
<dbReference type="GO" id="GO:0007165">
    <property type="term" value="P:signal transduction"/>
    <property type="evidence" value="ECO:0007669"/>
    <property type="project" value="InterPro"/>
</dbReference>
<dbReference type="Proteomes" id="UP000253250">
    <property type="component" value="Unassembled WGS sequence"/>
</dbReference>
<protein>
    <submittedName>
        <fullName evidence="1">Uncharacterized protein</fullName>
    </submittedName>
</protein>
<evidence type="ECO:0000313" key="2">
    <source>
        <dbReference type="Proteomes" id="UP000253250"/>
    </source>
</evidence>
<sequence length="181" mass="19778">MSDIAQDSAFALLLRMQAEARAQAPGLPEQTQAAPLWSGLGFRLAGLSLLVSLDQIAEVLVRPEVTRVPGTKRWVKGVANVRGSLLTIIDLAEYFGKAPVPMDDKARLLVMHVGDFSTALVVNEVLGLKHFDAERDRRDIAGLDNAVLMHVQTAYAQDDTLWGVFDLRSLTESLTFKHVAA</sequence>
<gene>
    <name evidence="1" type="ORF">C4900_02400</name>
</gene>
<dbReference type="PROSITE" id="PS50851">
    <property type="entry name" value="CHEW"/>
    <property type="match status" value="1"/>
</dbReference>
<dbReference type="RefSeq" id="WP_065971672.1">
    <property type="nucleotide sequence ID" value="NZ_CP080624.1"/>
</dbReference>
<dbReference type="GO" id="GO:0006935">
    <property type="term" value="P:chemotaxis"/>
    <property type="evidence" value="ECO:0007669"/>
    <property type="project" value="InterPro"/>
</dbReference>
<dbReference type="InterPro" id="IPR036061">
    <property type="entry name" value="CheW-like_dom_sf"/>
</dbReference>